<dbReference type="NCBIfam" id="NF005559">
    <property type="entry name" value="PRK07231.1"/>
    <property type="match status" value="1"/>
</dbReference>
<dbReference type="GO" id="GO:0047936">
    <property type="term" value="F:glucose 1-dehydrogenase [NAD(P)+] activity"/>
    <property type="evidence" value="ECO:0007669"/>
    <property type="project" value="UniProtKB-EC"/>
</dbReference>
<comment type="similarity">
    <text evidence="1">Belongs to the short-chain dehydrogenases/reductases (SDR) family.</text>
</comment>
<reference evidence="2 3" key="1">
    <citation type="submission" date="2019-12" db="EMBL/GenBank/DDBJ databases">
        <title>Novel species isolated from a subtropical stream in China.</title>
        <authorList>
            <person name="Lu H."/>
        </authorList>
    </citation>
    <scope>NUCLEOTIDE SEQUENCE [LARGE SCALE GENOMIC DNA]</scope>
    <source>
        <strain evidence="2 3">CY13W</strain>
    </source>
</reference>
<dbReference type="Proteomes" id="UP000478090">
    <property type="component" value="Unassembled WGS sequence"/>
</dbReference>
<dbReference type="EMBL" id="WWCM01000001">
    <property type="protein sequence ID" value="MYM38231.1"/>
    <property type="molecule type" value="Genomic_DNA"/>
</dbReference>
<dbReference type="InterPro" id="IPR036291">
    <property type="entry name" value="NAD(P)-bd_dom_sf"/>
</dbReference>
<dbReference type="EC" id="1.1.1.47" evidence="2"/>
<name>A0ABW9VFD8_9BURK</name>
<accession>A0ABW9VFD8</accession>
<organism evidence="2 3">
    <name type="scientific">Duganella qianjiadongensis</name>
    <dbReference type="NCBI Taxonomy" id="2692176"/>
    <lineage>
        <taxon>Bacteria</taxon>
        <taxon>Pseudomonadati</taxon>
        <taxon>Pseudomonadota</taxon>
        <taxon>Betaproteobacteria</taxon>
        <taxon>Burkholderiales</taxon>
        <taxon>Oxalobacteraceae</taxon>
        <taxon>Telluria group</taxon>
        <taxon>Duganella</taxon>
    </lineage>
</organism>
<dbReference type="InterPro" id="IPR002347">
    <property type="entry name" value="SDR_fam"/>
</dbReference>
<evidence type="ECO:0000313" key="2">
    <source>
        <dbReference type="EMBL" id="MYM38231.1"/>
    </source>
</evidence>
<dbReference type="CDD" id="cd05233">
    <property type="entry name" value="SDR_c"/>
    <property type="match status" value="1"/>
</dbReference>
<gene>
    <name evidence="2" type="ORF">GTP27_02705</name>
</gene>
<dbReference type="RefSeq" id="WP_161037610.1">
    <property type="nucleotide sequence ID" value="NZ_WWCM01000001.1"/>
</dbReference>
<dbReference type="NCBIfam" id="NF005681">
    <property type="entry name" value="PRK07478.1"/>
    <property type="match status" value="1"/>
</dbReference>
<dbReference type="Gene3D" id="3.40.50.720">
    <property type="entry name" value="NAD(P)-binding Rossmann-like Domain"/>
    <property type="match status" value="1"/>
</dbReference>
<dbReference type="SUPFAM" id="SSF51735">
    <property type="entry name" value="NAD(P)-binding Rossmann-fold domains"/>
    <property type="match status" value="1"/>
</dbReference>
<keyword evidence="2" id="KW-0560">Oxidoreductase</keyword>
<evidence type="ECO:0000313" key="3">
    <source>
        <dbReference type="Proteomes" id="UP000478090"/>
    </source>
</evidence>
<proteinExistence type="inferred from homology"/>
<comment type="caution">
    <text evidence="2">The sequence shown here is derived from an EMBL/GenBank/DDBJ whole genome shotgun (WGS) entry which is preliminary data.</text>
</comment>
<sequence>MSNAAQHTSLIPTAGHGRLQDKVALITGASSGIGRATALLFAAEGAKLVVGARRDAELQLLVSEITAAGGQAVALAGDVRSEDYAAALVALAVERYGRLDIAFNNAGTIGESGATTGISADGWNDTLAINLSGAFYGAKHQIAQMQQHGGGSVIFTSTFVGHTVSFPGMAAYAASKSGLIGLTQTLAAEYGPQGVRVNAVLPGAVDTDMYRDTNNSAESQAFITGLHALKRIATPQELARSVLYLASDDASFVTGTAALVDGGLSITRT</sequence>
<dbReference type="PRINTS" id="PR00081">
    <property type="entry name" value="GDHRDH"/>
</dbReference>
<dbReference type="PRINTS" id="PR00080">
    <property type="entry name" value="SDRFAMILY"/>
</dbReference>
<dbReference type="Pfam" id="PF13561">
    <property type="entry name" value="adh_short_C2"/>
    <property type="match status" value="1"/>
</dbReference>
<keyword evidence="3" id="KW-1185">Reference proteome</keyword>
<protein>
    <submittedName>
        <fullName evidence="2">Glucose 1-dehydrogenase</fullName>
        <ecNumber evidence="2">1.1.1.47</ecNumber>
    </submittedName>
</protein>
<dbReference type="PANTHER" id="PTHR42760">
    <property type="entry name" value="SHORT-CHAIN DEHYDROGENASES/REDUCTASES FAMILY MEMBER"/>
    <property type="match status" value="1"/>
</dbReference>
<evidence type="ECO:0000256" key="1">
    <source>
        <dbReference type="ARBA" id="ARBA00006484"/>
    </source>
</evidence>